<dbReference type="EMBL" id="JASSZA010000004">
    <property type="protein sequence ID" value="KAK2113986.1"/>
    <property type="molecule type" value="Genomic_DNA"/>
</dbReference>
<feature type="compositionally biased region" description="Basic and acidic residues" evidence="1">
    <location>
        <begin position="214"/>
        <end position="228"/>
    </location>
</feature>
<evidence type="ECO:0000313" key="3">
    <source>
        <dbReference type="Proteomes" id="UP001266305"/>
    </source>
</evidence>
<evidence type="ECO:0000256" key="1">
    <source>
        <dbReference type="SAM" id="MobiDB-lite"/>
    </source>
</evidence>
<organism evidence="2 3">
    <name type="scientific">Saguinus oedipus</name>
    <name type="common">Cotton-top tamarin</name>
    <name type="synonym">Oedipomidas oedipus</name>
    <dbReference type="NCBI Taxonomy" id="9490"/>
    <lineage>
        <taxon>Eukaryota</taxon>
        <taxon>Metazoa</taxon>
        <taxon>Chordata</taxon>
        <taxon>Craniata</taxon>
        <taxon>Vertebrata</taxon>
        <taxon>Euteleostomi</taxon>
        <taxon>Mammalia</taxon>
        <taxon>Eutheria</taxon>
        <taxon>Euarchontoglires</taxon>
        <taxon>Primates</taxon>
        <taxon>Haplorrhini</taxon>
        <taxon>Platyrrhini</taxon>
        <taxon>Cebidae</taxon>
        <taxon>Callitrichinae</taxon>
        <taxon>Saguinus</taxon>
    </lineage>
</organism>
<dbReference type="Proteomes" id="UP001266305">
    <property type="component" value="Unassembled WGS sequence"/>
</dbReference>
<reference evidence="2 3" key="1">
    <citation type="submission" date="2023-05" db="EMBL/GenBank/DDBJ databases">
        <title>B98-5 Cell Line De Novo Hybrid Assembly: An Optical Mapping Approach.</title>
        <authorList>
            <person name="Kananen K."/>
            <person name="Auerbach J.A."/>
            <person name="Kautto E."/>
            <person name="Blachly J.S."/>
        </authorList>
    </citation>
    <scope>NUCLEOTIDE SEQUENCE [LARGE SCALE GENOMIC DNA]</scope>
    <source>
        <strain evidence="2">B95-8</strain>
        <tissue evidence="2">Cell line</tissue>
    </source>
</reference>
<protein>
    <submittedName>
        <fullName evidence="2">Uncharacterized protein</fullName>
    </submittedName>
</protein>
<proteinExistence type="predicted"/>
<feature type="region of interest" description="Disordered" evidence="1">
    <location>
        <begin position="170"/>
        <end position="228"/>
    </location>
</feature>
<gene>
    <name evidence="2" type="ORF">P7K49_008252</name>
</gene>
<name>A0ABQ9VX75_SAGOE</name>
<evidence type="ECO:0000313" key="2">
    <source>
        <dbReference type="EMBL" id="KAK2113986.1"/>
    </source>
</evidence>
<keyword evidence="3" id="KW-1185">Reference proteome</keyword>
<sequence length="228" mass="25420">MLVFDHPGAKNLVGLWDVEPKLAGNPECRRLKHHFSSRFLGGELLISKLSHPGPQSSRTAFRLRGSEIDPYSSPQHKVKPIQKIPGVIAEAQERHLRKKKECDKSSCLLEECCIIGKGTTHRGCKVHCSKQMGPLVSLIGSAALVRAELRETRTERDHDHDHVLKDYDQENRGQATPATEAFKTDTERIHRKPARPVCLPLPQGAHASFPCTGSEKRGDTDPGREHEP</sequence>
<comment type="caution">
    <text evidence="2">The sequence shown here is derived from an EMBL/GenBank/DDBJ whole genome shotgun (WGS) entry which is preliminary data.</text>
</comment>
<accession>A0ABQ9VX75</accession>